<evidence type="ECO:0000256" key="1">
    <source>
        <dbReference type="SAM" id="SignalP"/>
    </source>
</evidence>
<keyword evidence="1" id="KW-0732">Signal</keyword>
<feature type="domain" description="Cyanovirin-N" evidence="2">
    <location>
        <begin position="21"/>
        <end position="117"/>
    </location>
</feature>
<dbReference type="STRING" id="97331.A0A436ZXV4"/>
<dbReference type="OrthoDB" id="2947935at2759"/>
<dbReference type="GeneID" id="93587896"/>
<dbReference type="PROSITE" id="PS51257">
    <property type="entry name" value="PROKAR_LIPOPROTEIN"/>
    <property type="match status" value="1"/>
</dbReference>
<dbReference type="Proteomes" id="UP000283090">
    <property type="component" value="Unassembled WGS sequence"/>
</dbReference>
<name>A0A436ZXV4_ARTFL</name>
<evidence type="ECO:0000259" key="2">
    <source>
        <dbReference type="SMART" id="SM01111"/>
    </source>
</evidence>
<dbReference type="SUPFAM" id="SSF51322">
    <property type="entry name" value="Cyanovirin-N"/>
    <property type="match status" value="1"/>
</dbReference>
<gene>
    <name evidence="3" type="ORF">DFL_005585</name>
</gene>
<dbReference type="InterPro" id="IPR036673">
    <property type="entry name" value="Cyanovirin-N_sf"/>
</dbReference>
<dbReference type="VEuPathDB" id="FungiDB:DFL_005585"/>
<feature type="signal peptide" evidence="1">
    <location>
        <begin position="1"/>
        <end position="19"/>
    </location>
</feature>
<keyword evidence="4" id="KW-1185">Reference proteome</keyword>
<dbReference type="Pfam" id="PF08881">
    <property type="entry name" value="CVNH"/>
    <property type="match status" value="1"/>
</dbReference>
<feature type="chain" id="PRO_5019558880" description="Cyanovirin-N domain-containing protein" evidence="1">
    <location>
        <begin position="20"/>
        <end position="118"/>
    </location>
</feature>
<dbReference type="EMBL" id="SAEB01000007">
    <property type="protein sequence ID" value="RVD83811.1"/>
    <property type="molecule type" value="Genomic_DNA"/>
</dbReference>
<protein>
    <recommendedName>
        <fullName evidence="2">Cyanovirin-N domain-containing protein</fullName>
    </recommendedName>
</protein>
<dbReference type="InterPro" id="IPR011058">
    <property type="entry name" value="Cyanovirin-N"/>
</dbReference>
<proteinExistence type="predicted"/>
<organism evidence="3 4">
    <name type="scientific">Arthrobotrys flagrans</name>
    <name type="common">Nematode-trapping fungus</name>
    <name type="synonym">Trichothecium flagrans</name>
    <dbReference type="NCBI Taxonomy" id="97331"/>
    <lineage>
        <taxon>Eukaryota</taxon>
        <taxon>Fungi</taxon>
        <taxon>Dikarya</taxon>
        <taxon>Ascomycota</taxon>
        <taxon>Pezizomycotina</taxon>
        <taxon>Orbiliomycetes</taxon>
        <taxon>Orbiliales</taxon>
        <taxon>Orbiliaceae</taxon>
        <taxon>Arthrobotrys</taxon>
    </lineage>
</organism>
<comment type="caution">
    <text evidence="3">The sequence shown here is derived from an EMBL/GenBank/DDBJ whole genome shotgun (WGS) entry which is preliminary data.</text>
</comment>
<evidence type="ECO:0000313" key="3">
    <source>
        <dbReference type="EMBL" id="RVD83811.1"/>
    </source>
</evidence>
<evidence type="ECO:0000313" key="4">
    <source>
        <dbReference type="Proteomes" id="UP000283090"/>
    </source>
</evidence>
<sequence>MKLSSIAILAVGVPTIVQAGGFASSCAQVFLGGTWINALCKNSAGTYIPTARDLNAEIGNANGLLVRRSSGYASVCRDCSLTTVGLFKCSCPRINRYQAASINLNNFLSNRNGILTWD</sequence>
<dbReference type="AlphaFoldDB" id="A0A436ZXV4"/>
<reference evidence="3 4" key="1">
    <citation type="submission" date="2019-01" db="EMBL/GenBank/DDBJ databases">
        <title>Intercellular communication is required for trap formation in the nematode-trapping fungus Duddingtonia flagrans.</title>
        <authorList>
            <person name="Youssar L."/>
            <person name="Wernet V."/>
            <person name="Hensel N."/>
            <person name="Hildebrandt H.-G."/>
            <person name="Fischer R."/>
        </authorList>
    </citation>
    <scope>NUCLEOTIDE SEQUENCE [LARGE SCALE GENOMIC DNA]</scope>
    <source>
        <strain evidence="3 4">CBS H-5679</strain>
    </source>
</reference>
<accession>A0A436ZXV4</accession>
<dbReference type="RefSeq" id="XP_067489355.1">
    <property type="nucleotide sequence ID" value="XM_067634867.1"/>
</dbReference>
<dbReference type="Gene3D" id="2.30.60.10">
    <property type="entry name" value="Cyanovirin-N"/>
    <property type="match status" value="1"/>
</dbReference>
<dbReference type="SMART" id="SM01111">
    <property type="entry name" value="CVNH"/>
    <property type="match status" value="1"/>
</dbReference>